<protein>
    <submittedName>
        <fullName evidence="2">Uncharacterized protein</fullName>
    </submittedName>
</protein>
<feature type="region of interest" description="Disordered" evidence="1">
    <location>
        <begin position="406"/>
        <end position="437"/>
    </location>
</feature>
<comment type="caution">
    <text evidence="2">The sequence shown here is derived from an EMBL/GenBank/DDBJ whole genome shotgun (WGS) entry which is preliminary data.</text>
</comment>
<accession>A0ABQ9HE83</accession>
<proteinExistence type="predicted"/>
<evidence type="ECO:0000313" key="2">
    <source>
        <dbReference type="EMBL" id="KAJ8882627.1"/>
    </source>
</evidence>
<dbReference type="EMBL" id="JARBHB010000005">
    <property type="protein sequence ID" value="KAJ8882627.1"/>
    <property type="molecule type" value="Genomic_DNA"/>
</dbReference>
<sequence length="856" mass="95190">MIRVVRANLPTYQYSYCKLHDDNCLRLGQLRLCPFQFGEESTTIVASNTGRRSHDFRSFRAVFLPCRPSVGRETIATAYLLKGLLTELPNILVLLANELFPYNVQYCFPKRQCSGCQSVERYVMPVSPALVPQAQVDLISAVLSMLRGMKAGQSRQFSMPSLALGDGVLAHVLKPSTPQDQWRQFTSAANHFHCGPDGVMMATPLHFTESQQPTMPLDQIAICTCSCDVCDEGVEVDVWRKRGVGVSRTVFTMSELLRCFRRLLHARHWPIYLFYSRYNRSSQSRVSLLERRDATAELNSLPPAPIFHPPAFRGMDCAFSSDLMALVSRETIKRPTIIRGWIALWARIYPEQPCRTVGALFSWADKTSRKRSGVLWGVEVGRCGGFSPWEPCFLAVSSEADMGKREIPEKTRRPAASSGTIPTCVKAGNEPRGEYSDRWTTAAPADVVHRRLVRGLHGRVTPQLSIAATAMWAAWFRDTFIDNVPVLQLPSLPPPSCSSYQHLALPRGGMGERNAGYPANFSDVNYTFYSIAASGRSTTTLADDSPQRAASGRCTVRLTQLQTMSTDRACMCSRNRSRWTFGTALSDVIAECECMRVRISCYLEHGLRCSRRVFKTAQEKRPRLSRTLATPNWPHWPTAWREVWRRAPGHELTAPFVGGSSGRPLLDGGKPGDSASAVHTKLITSLSATALLNGALRNVHTPESSRPTALGRSLLNWTTPPHPTPPCSGKWTLPTRPTHLDFCAVSRVKLIIASDGLGWAGYNSASKHAAVKINNPTLVFPPLGHGTGHVSAMARAMSSKTCSSSRRLQRSHHVVSVGQRLEKIAVRFRYKLGFKHLSFVLLLKLTHDLFETPREL</sequence>
<keyword evidence="3" id="KW-1185">Reference proteome</keyword>
<name>A0ABQ9HE83_9NEOP</name>
<reference evidence="2 3" key="1">
    <citation type="submission" date="2023-02" db="EMBL/GenBank/DDBJ databases">
        <title>LHISI_Scaffold_Assembly.</title>
        <authorList>
            <person name="Stuart O.P."/>
            <person name="Cleave R."/>
            <person name="Magrath M.J.L."/>
            <person name="Mikheyev A.S."/>
        </authorList>
    </citation>
    <scope>NUCLEOTIDE SEQUENCE [LARGE SCALE GENOMIC DNA]</scope>
    <source>
        <strain evidence="2">Daus_M_001</strain>
        <tissue evidence="2">Leg muscle</tissue>
    </source>
</reference>
<evidence type="ECO:0000256" key="1">
    <source>
        <dbReference type="SAM" id="MobiDB-lite"/>
    </source>
</evidence>
<gene>
    <name evidence="2" type="ORF">PR048_014439</name>
</gene>
<dbReference type="Proteomes" id="UP001159363">
    <property type="component" value="Chromosome 4"/>
</dbReference>
<evidence type="ECO:0000313" key="3">
    <source>
        <dbReference type="Proteomes" id="UP001159363"/>
    </source>
</evidence>
<organism evidence="2 3">
    <name type="scientific">Dryococelus australis</name>
    <dbReference type="NCBI Taxonomy" id="614101"/>
    <lineage>
        <taxon>Eukaryota</taxon>
        <taxon>Metazoa</taxon>
        <taxon>Ecdysozoa</taxon>
        <taxon>Arthropoda</taxon>
        <taxon>Hexapoda</taxon>
        <taxon>Insecta</taxon>
        <taxon>Pterygota</taxon>
        <taxon>Neoptera</taxon>
        <taxon>Polyneoptera</taxon>
        <taxon>Phasmatodea</taxon>
        <taxon>Verophasmatodea</taxon>
        <taxon>Anareolatae</taxon>
        <taxon>Phasmatidae</taxon>
        <taxon>Eurycanthinae</taxon>
        <taxon>Dryococelus</taxon>
    </lineage>
</organism>